<proteinExistence type="predicted"/>
<dbReference type="AlphaFoldDB" id="A0AAV2FIT4"/>
<keyword evidence="2" id="KW-1185">Reference proteome</keyword>
<dbReference type="EMBL" id="OZ034819">
    <property type="protein sequence ID" value="CAL1398145.1"/>
    <property type="molecule type" value="Genomic_DNA"/>
</dbReference>
<protein>
    <recommendedName>
        <fullName evidence="3">DUF295 domain-containing protein</fullName>
    </recommendedName>
</protein>
<accession>A0AAV2FIT4</accession>
<name>A0AAV2FIT4_9ROSI</name>
<gene>
    <name evidence="1" type="ORF">LTRI10_LOCUS38394</name>
</gene>
<dbReference type="Proteomes" id="UP001497516">
    <property type="component" value="Chromosome 6"/>
</dbReference>
<evidence type="ECO:0008006" key="3">
    <source>
        <dbReference type="Google" id="ProtNLM"/>
    </source>
</evidence>
<sequence>MVGENGRPWADLCPDLLNLINDKLPHYDAVRHAVLGSVCKPWRQVHRAARRQPPLRPCQRCRDPRPAGYRLHSKTPELVESTTVPGRVREELCGQIIACALPSRWWLLKKSADSPGGEITGCFNPFLPWPHNHSKLPLLPASLTDSSPRGIRAGFSAPPTSDPAAGDWTILVAGAGGGATFSTYRRGGRFWKRYSCDYLEGQHCLGVGFQGRDFFCLFERGDVVIFGIDGGAGTRTLLADAPPPRPQPPLISDLTVVERDGEHVLMSWEERGYDETGDFRLAEAEDAAEAEAEAGENRGRAVVFVTEHAWNYIDLDASIPYRIRLKLEDESIVYKWPSSGWTLRQDSHSFQIVSCFNPLLPWPQNYIRLPDRSRMLTRRNSRRRIIAAFSRDPTAAAGDWTILVVGAWPWSLSTFRRGDCFWKNYHHYDGRSSGEDYRSETDCVGIGFWKGRFFCLFESGDVLIFGTRDGYQRRMLAPLRPLQPGRLCDNPQIVEVGGGTDWESCVVVSWERVSDRHCGCDGGGGTGRRWRLAKVERRRKEETERMVQLADKERMVIVRGKPNHRIMRGLSLKMH</sequence>
<reference evidence="1 2" key="1">
    <citation type="submission" date="2024-04" db="EMBL/GenBank/DDBJ databases">
        <authorList>
            <person name="Fracassetti M."/>
        </authorList>
    </citation>
    <scope>NUCLEOTIDE SEQUENCE [LARGE SCALE GENOMIC DNA]</scope>
</reference>
<evidence type="ECO:0000313" key="2">
    <source>
        <dbReference type="Proteomes" id="UP001497516"/>
    </source>
</evidence>
<organism evidence="1 2">
    <name type="scientific">Linum trigynum</name>
    <dbReference type="NCBI Taxonomy" id="586398"/>
    <lineage>
        <taxon>Eukaryota</taxon>
        <taxon>Viridiplantae</taxon>
        <taxon>Streptophyta</taxon>
        <taxon>Embryophyta</taxon>
        <taxon>Tracheophyta</taxon>
        <taxon>Spermatophyta</taxon>
        <taxon>Magnoliopsida</taxon>
        <taxon>eudicotyledons</taxon>
        <taxon>Gunneridae</taxon>
        <taxon>Pentapetalae</taxon>
        <taxon>rosids</taxon>
        <taxon>fabids</taxon>
        <taxon>Malpighiales</taxon>
        <taxon>Linaceae</taxon>
        <taxon>Linum</taxon>
    </lineage>
</organism>
<evidence type="ECO:0000313" key="1">
    <source>
        <dbReference type="EMBL" id="CAL1398145.1"/>
    </source>
</evidence>